<keyword evidence="2" id="KW-0521">NADP</keyword>
<sequence>MSTSATGAKKQVLIDIPTDVHIAPTYKKRPPTVGTGAVGAFYGSRLQTSLCSVSVTCRSNYQSVLTSGLEMHTHSFGHYHFTPTLVFPSLLAAASAQVRWDYIVVATKALPDVVDDSELIAPVLETCPDATIVLIQNGVGVELPHRKRFPNNVVLSAVTVVSAQQTKPGLIKQNRWTRISIGPFVGDDTHTELGKTSQHNCKEFVELLKHGGIEDADEHDESGLQLVRWHKLAINASMNPSSVLAGATGNARMSLDPELRLHLKGCMNEIFHTTPKVLGREWPPKLKKVDADMILKSSERNTAGLPSMLVDWIEGRPMEIEVILGNPIRIAREKGIEMPRLQSLYALLKMAATRRVEEQEKTKKASAKL</sequence>
<evidence type="ECO:0000256" key="3">
    <source>
        <dbReference type="ARBA" id="ARBA00023002"/>
    </source>
</evidence>
<dbReference type="FunFam" id="3.40.50.720:FF:000609">
    <property type="entry name" value="2-dehydropantoate 2-reductase"/>
    <property type="match status" value="1"/>
</dbReference>
<evidence type="ECO:0000259" key="5">
    <source>
        <dbReference type="Pfam" id="PF08546"/>
    </source>
</evidence>
<dbReference type="OrthoDB" id="3609at2759"/>
<dbReference type="SUPFAM" id="SSF48179">
    <property type="entry name" value="6-phosphogluconate dehydrogenase C-terminal domain-like"/>
    <property type="match status" value="1"/>
</dbReference>
<keyword evidence="3" id="KW-0560">Oxidoreductase</keyword>
<dbReference type="EMBL" id="FMSP01000003">
    <property type="protein sequence ID" value="SCV68496.1"/>
    <property type="molecule type" value="Genomic_DNA"/>
</dbReference>
<feature type="domain" description="Ketopantoate reductase N-terminal" evidence="4">
    <location>
        <begin position="33"/>
        <end position="184"/>
    </location>
</feature>
<dbReference type="InterPro" id="IPR013332">
    <property type="entry name" value="KPR_N"/>
</dbReference>
<dbReference type="STRING" id="269621.A0A238FBP8"/>
<proteinExistence type="inferred from homology"/>
<dbReference type="InterPro" id="IPR036291">
    <property type="entry name" value="NAD(P)-bd_dom_sf"/>
</dbReference>
<dbReference type="Proteomes" id="UP000198372">
    <property type="component" value="Unassembled WGS sequence"/>
</dbReference>
<reference evidence="7" key="1">
    <citation type="submission" date="2016-09" db="EMBL/GenBank/DDBJ databases">
        <authorList>
            <person name="Jeantristanb JTB J.-T."/>
            <person name="Ricardo R."/>
        </authorList>
    </citation>
    <scope>NUCLEOTIDE SEQUENCE [LARGE SCALE GENOMIC DNA]</scope>
</reference>
<dbReference type="InterPro" id="IPR013752">
    <property type="entry name" value="KPA_reductase"/>
</dbReference>
<evidence type="ECO:0000256" key="2">
    <source>
        <dbReference type="ARBA" id="ARBA00022857"/>
    </source>
</evidence>
<dbReference type="GO" id="GO:0008677">
    <property type="term" value="F:2-dehydropantoate 2-reductase activity"/>
    <property type="evidence" value="ECO:0007669"/>
    <property type="project" value="InterPro"/>
</dbReference>
<dbReference type="AlphaFoldDB" id="A0A238FBP8"/>
<dbReference type="PANTHER" id="PTHR21708:SF26">
    <property type="entry name" value="2-DEHYDROPANTOATE 2-REDUCTASE"/>
    <property type="match status" value="1"/>
</dbReference>
<gene>
    <name evidence="6" type="ORF">BQ2448_617</name>
</gene>
<dbReference type="InterPro" id="IPR003710">
    <property type="entry name" value="ApbA"/>
</dbReference>
<dbReference type="Pfam" id="PF08546">
    <property type="entry name" value="ApbA_C"/>
    <property type="match status" value="1"/>
</dbReference>
<dbReference type="FunFam" id="1.10.1040.10:FF:000017">
    <property type="entry name" value="2-dehydropantoate 2-reductase"/>
    <property type="match status" value="1"/>
</dbReference>
<feature type="domain" description="Ketopantoate reductase C-terminal" evidence="5">
    <location>
        <begin position="225"/>
        <end position="350"/>
    </location>
</feature>
<dbReference type="PANTHER" id="PTHR21708">
    <property type="entry name" value="PROBABLE 2-DEHYDROPANTOATE 2-REDUCTASE"/>
    <property type="match status" value="1"/>
</dbReference>
<dbReference type="InterPro" id="IPR013328">
    <property type="entry name" value="6PGD_dom2"/>
</dbReference>
<evidence type="ECO:0000256" key="1">
    <source>
        <dbReference type="ARBA" id="ARBA00007870"/>
    </source>
</evidence>
<dbReference type="Gene3D" id="3.40.50.720">
    <property type="entry name" value="NAD(P)-binding Rossmann-like Domain"/>
    <property type="match status" value="1"/>
</dbReference>
<evidence type="ECO:0000259" key="4">
    <source>
        <dbReference type="Pfam" id="PF02558"/>
    </source>
</evidence>
<dbReference type="InterPro" id="IPR051402">
    <property type="entry name" value="KPR-Related"/>
</dbReference>
<dbReference type="GO" id="GO:0015940">
    <property type="term" value="P:pantothenate biosynthetic process"/>
    <property type="evidence" value="ECO:0007669"/>
    <property type="project" value="InterPro"/>
</dbReference>
<evidence type="ECO:0000313" key="6">
    <source>
        <dbReference type="EMBL" id="SCV68496.1"/>
    </source>
</evidence>
<accession>A0A238FBP8</accession>
<dbReference type="NCBIfam" id="TIGR00745">
    <property type="entry name" value="apbA_panE"/>
    <property type="match status" value="1"/>
</dbReference>
<dbReference type="SUPFAM" id="SSF51735">
    <property type="entry name" value="NAD(P)-binding Rossmann-fold domains"/>
    <property type="match status" value="1"/>
</dbReference>
<name>A0A238FBP8_9BASI</name>
<evidence type="ECO:0000313" key="7">
    <source>
        <dbReference type="Proteomes" id="UP000198372"/>
    </source>
</evidence>
<dbReference type="GO" id="GO:0005737">
    <property type="term" value="C:cytoplasm"/>
    <property type="evidence" value="ECO:0007669"/>
    <property type="project" value="TreeGrafter"/>
</dbReference>
<protein>
    <submittedName>
        <fullName evidence="6">BQ2448_617 protein</fullName>
    </submittedName>
</protein>
<organism evidence="6 7">
    <name type="scientific">Microbotryum intermedium</name>
    <dbReference type="NCBI Taxonomy" id="269621"/>
    <lineage>
        <taxon>Eukaryota</taxon>
        <taxon>Fungi</taxon>
        <taxon>Dikarya</taxon>
        <taxon>Basidiomycota</taxon>
        <taxon>Pucciniomycotina</taxon>
        <taxon>Microbotryomycetes</taxon>
        <taxon>Microbotryales</taxon>
        <taxon>Microbotryaceae</taxon>
        <taxon>Microbotryum</taxon>
    </lineage>
</organism>
<dbReference type="Gene3D" id="1.10.1040.10">
    <property type="entry name" value="N-(1-d-carboxylethyl)-l-norvaline Dehydrogenase, domain 2"/>
    <property type="match status" value="1"/>
</dbReference>
<dbReference type="Pfam" id="PF02558">
    <property type="entry name" value="ApbA"/>
    <property type="match status" value="1"/>
</dbReference>
<dbReference type="InterPro" id="IPR008927">
    <property type="entry name" value="6-PGluconate_DH-like_C_sf"/>
</dbReference>
<keyword evidence="7" id="KW-1185">Reference proteome</keyword>
<comment type="similarity">
    <text evidence="1">Belongs to the ketopantoate reductase family.</text>
</comment>